<evidence type="ECO:0000256" key="11">
    <source>
        <dbReference type="ARBA" id="ARBA00033050"/>
    </source>
</evidence>
<evidence type="ECO:0000256" key="9">
    <source>
        <dbReference type="ARBA" id="ARBA00023285"/>
    </source>
</evidence>
<feature type="domain" description="Ribonucleotide reductase large subunit C-terminal" evidence="13">
    <location>
        <begin position="10"/>
        <end position="92"/>
    </location>
</feature>
<organism evidence="15">
    <name type="scientific">marine metagenome</name>
    <dbReference type="NCBI Taxonomy" id="408172"/>
    <lineage>
        <taxon>unclassified sequences</taxon>
        <taxon>metagenomes</taxon>
        <taxon>ecological metagenomes</taxon>
    </lineage>
</organism>
<dbReference type="PANTHER" id="PTHR43371">
    <property type="entry name" value="VITAMIN B12-DEPENDENT RIBONUCLEOTIDE REDUCTASE"/>
    <property type="match status" value="1"/>
</dbReference>
<dbReference type="GO" id="GO:0071897">
    <property type="term" value="P:DNA biosynthetic process"/>
    <property type="evidence" value="ECO:0007669"/>
    <property type="project" value="UniProtKB-KW"/>
</dbReference>
<feature type="non-terminal residue" evidence="15">
    <location>
        <position position="1"/>
    </location>
</feature>
<evidence type="ECO:0000256" key="12">
    <source>
        <dbReference type="ARBA" id="ARBA00047754"/>
    </source>
</evidence>
<evidence type="ECO:0000256" key="8">
    <source>
        <dbReference type="ARBA" id="ARBA00023002"/>
    </source>
</evidence>
<evidence type="ECO:0000256" key="5">
    <source>
        <dbReference type="ARBA" id="ARBA00022628"/>
    </source>
</evidence>
<gene>
    <name evidence="15" type="ORF">METZ01_LOCUS168023</name>
</gene>
<dbReference type="SUPFAM" id="SSF51998">
    <property type="entry name" value="PFL-like glycyl radical enzymes"/>
    <property type="match status" value="1"/>
</dbReference>
<accession>A0A382BNF9</accession>
<dbReference type="Gene3D" id="3.20.70.20">
    <property type="match status" value="1"/>
</dbReference>
<sequence length="366" mass="39789">AQGHIFGNLTIEGAPGLKEDHLAVFDCATPCGAKGTRSIAWPAHVKMMAAAQPFISGAISKTINMPSNSTVDDVREAYNLSHTTMNKACAVYRDCSKLSQPLMNQLVDDNELSEEVTEEEELVERMVEETVKALPLPEPVAQPVAESFVKFIATRRSLPDRKRATSTKARIGGHSVRLITGEYPDGKLGEIILVTSKEGAAWRAMLNQFAIAVSIALQHGVPLEAFIKVFTFQKFEPSGPVEGGSGRVKMASSLVDWIFRELAIDYAGRDDLAHVAVEDFDQFSISKPEITDQGVMRTEGEKREVQMTLDAAVGPIQERDAEARERRAAREMGFTGDICDDCGSSQMVRNGTCLKCNACGSTTGCS</sequence>
<comment type="cofactor">
    <cofactor evidence="1">
        <name>adenosylcob(III)alamin</name>
        <dbReference type="ChEBI" id="CHEBI:18408"/>
    </cofactor>
</comment>
<dbReference type="GO" id="GO:0004748">
    <property type="term" value="F:ribonucleoside-diphosphate reductase activity, thioredoxin disulfide as acceptor"/>
    <property type="evidence" value="ECO:0007669"/>
    <property type="project" value="UniProtKB-EC"/>
</dbReference>
<name>A0A382BNF9_9ZZZZ</name>
<dbReference type="InterPro" id="IPR000788">
    <property type="entry name" value="RNR_lg_C"/>
</dbReference>
<reference evidence="15" key="1">
    <citation type="submission" date="2018-05" db="EMBL/GenBank/DDBJ databases">
        <authorList>
            <person name="Lanie J.A."/>
            <person name="Ng W.-L."/>
            <person name="Kazmierczak K.M."/>
            <person name="Andrzejewski T.M."/>
            <person name="Davidsen T.M."/>
            <person name="Wayne K.J."/>
            <person name="Tettelin H."/>
            <person name="Glass J.I."/>
            <person name="Rusch D."/>
            <person name="Podicherti R."/>
            <person name="Tsui H.-C.T."/>
            <person name="Winkler M.E."/>
        </authorList>
    </citation>
    <scope>NUCLEOTIDE SEQUENCE</scope>
</reference>
<dbReference type="InterPro" id="IPR050862">
    <property type="entry name" value="RdRp_reductase_class-2"/>
</dbReference>
<evidence type="ECO:0000259" key="13">
    <source>
        <dbReference type="Pfam" id="PF02867"/>
    </source>
</evidence>
<evidence type="ECO:0000259" key="14">
    <source>
        <dbReference type="Pfam" id="PF12637"/>
    </source>
</evidence>
<evidence type="ECO:0000256" key="1">
    <source>
        <dbReference type="ARBA" id="ARBA00001922"/>
    </source>
</evidence>
<keyword evidence="6" id="KW-0237">DNA synthesis</keyword>
<comment type="function">
    <text evidence="10">Catalyzes the reduction of ribonucleotides to deoxyribonucleotides. May function to provide a pool of deoxyribonucleotide precursors for DNA repair during oxygen limitation and/or for immediate growth after restoration of oxygen.</text>
</comment>
<dbReference type="PANTHER" id="PTHR43371:SF1">
    <property type="entry name" value="RIBONUCLEOSIDE-DIPHOSPHATE REDUCTASE"/>
    <property type="match status" value="1"/>
</dbReference>
<evidence type="ECO:0000256" key="7">
    <source>
        <dbReference type="ARBA" id="ARBA00022741"/>
    </source>
</evidence>
<evidence type="ECO:0000256" key="4">
    <source>
        <dbReference type="ARBA" id="ARBA00014409"/>
    </source>
</evidence>
<evidence type="ECO:0000256" key="6">
    <source>
        <dbReference type="ARBA" id="ARBA00022634"/>
    </source>
</evidence>
<comment type="catalytic activity">
    <reaction evidence="12">
        <text>a 2'-deoxyribonucleoside 5'-diphosphate + [thioredoxin]-disulfide + H2O = a ribonucleoside 5'-diphosphate + [thioredoxin]-dithiol</text>
        <dbReference type="Rhea" id="RHEA:23252"/>
        <dbReference type="Rhea" id="RHEA-COMP:10698"/>
        <dbReference type="Rhea" id="RHEA-COMP:10700"/>
        <dbReference type="ChEBI" id="CHEBI:15377"/>
        <dbReference type="ChEBI" id="CHEBI:29950"/>
        <dbReference type="ChEBI" id="CHEBI:50058"/>
        <dbReference type="ChEBI" id="CHEBI:57930"/>
        <dbReference type="ChEBI" id="CHEBI:73316"/>
        <dbReference type="EC" id="1.17.4.1"/>
    </reaction>
</comment>
<dbReference type="EC" id="1.17.4.1" evidence="3"/>
<keyword evidence="9" id="KW-0170">Cobalt</keyword>
<evidence type="ECO:0000313" key="15">
    <source>
        <dbReference type="EMBL" id="SVB15169.1"/>
    </source>
</evidence>
<dbReference type="Pfam" id="PF02867">
    <property type="entry name" value="Ribonuc_red_lgC"/>
    <property type="match status" value="1"/>
</dbReference>
<dbReference type="GO" id="GO:0031419">
    <property type="term" value="F:cobalamin binding"/>
    <property type="evidence" value="ECO:0007669"/>
    <property type="project" value="UniProtKB-KW"/>
</dbReference>
<dbReference type="Pfam" id="PF12637">
    <property type="entry name" value="TSCPD"/>
    <property type="match status" value="1"/>
</dbReference>
<dbReference type="InterPro" id="IPR024434">
    <property type="entry name" value="TSCPD_dom"/>
</dbReference>
<evidence type="ECO:0000256" key="2">
    <source>
        <dbReference type="ARBA" id="ARBA00007405"/>
    </source>
</evidence>
<evidence type="ECO:0000256" key="10">
    <source>
        <dbReference type="ARBA" id="ARBA00025437"/>
    </source>
</evidence>
<feature type="domain" description="TSCPD" evidence="14">
    <location>
        <begin position="159"/>
        <end position="265"/>
    </location>
</feature>
<dbReference type="GO" id="GO:0000166">
    <property type="term" value="F:nucleotide binding"/>
    <property type="evidence" value="ECO:0007669"/>
    <property type="project" value="UniProtKB-KW"/>
</dbReference>
<protein>
    <recommendedName>
        <fullName evidence="4">Vitamin B12-dependent ribonucleotide reductase</fullName>
        <ecNumber evidence="3">1.17.4.1</ecNumber>
    </recommendedName>
    <alternativeName>
        <fullName evidence="11">Ribonucleoside-diphosphate reductase NrdJ</fullName>
    </alternativeName>
</protein>
<comment type="similarity">
    <text evidence="2">Belongs to the ribonucleoside diphosphate reductase class-2 family.</text>
</comment>
<proteinExistence type="inferred from homology"/>
<keyword evidence="8" id="KW-0560">Oxidoreductase</keyword>
<evidence type="ECO:0000256" key="3">
    <source>
        <dbReference type="ARBA" id="ARBA00012274"/>
    </source>
</evidence>
<dbReference type="EMBL" id="UINC01030566">
    <property type="protein sequence ID" value="SVB15169.1"/>
    <property type="molecule type" value="Genomic_DNA"/>
</dbReference>
<dbReference type="AlphaFoldDB" id="A0A382BNF9"/>
<keyword evidence="7" id="KW-0547">Nucleotide-binding</keyword>
<keyword evidence="5" id="KW-0846">Cobalamin</keyword>